<comment type="subcellular location">
    <subcellularLocation>
        <location evidence="1">Cytoplasm</location>
        <location evidence="1">Cytoskeleton</location>
        <location evidence="1">Cilium basal body</location>
    </subcellularLocation>
</comment>
<dbReference type="Pfam" id="PF23145">
    <property type="entry name" value="Zf_2nd_IFT121"/>
    <property type="match status" value="1"/>
</dbReference>
<dbReference type="InterPro" id="IPR057361">
    <property type="entry name" value="TPR_WDR35"/>
</dbReference>
<dbReference type="Pfam" id="PF25170">
    <property type="entry name" value="TPR_WDR35"/>
    <property type="match status" value="1"/>
</dbReference>
<keyword evidence="2" id="KW-0963">Cytoplasm</keyword>
<keyword evidence="8" id="KW-0966">Cell projection</keyword>
<dbReference type="Proteomes" id="UP000887574">
    <property type="component" value="Unplaced"/>
</dbReference>
<evidence type="ECO:0000259" key="13">
    <source>
        <dbReference type="Pfam" id="PF25768"/>
    </source>
</evidence>
<dbReference type="Pfam" id="PF24797">
    <property type="entry name" value="Beta-prop_WDR35_TULP_N"/>
    <property type="match status" value="1"/>
</dbReference>
<evidence type="ECO:0000256" key="8">
    <source>
        <dbReference type="ARBA" id="ARBA00023273"/>
    </source>
</evidence>
<sequence length="1264" mass="143104">MVHISRKLAIYMDNPSKFLVFIMRTLPSTIRSVMQLICDRPTLNICSDSPGTHDSSRISDPCTLTSILGQQWASHHILPQQYVCFPARKFQISALNSTTGSTFTCIAWMLNRGYVAVGGNDGSLRVMLLNLEQDRMQSSSSATGTLNPWLSSQQLEGHTASAQVKLLCWNEVYQKLASSDDAGLIIVWMNHGSDESWFEEMINNRQKSSVAALKWSNDGTKIAIAYEDGQVIVGSVDGNRLWNKDIGSALTKIAWSADDSLLLLGLMDGECHSYDQNGNFITKIPMLLVESVDMEAALTKDLKKDVIVSMEWYTPTRPCKVQLSQKTTTDKNGGIGNGMARINKQDTVLEEPVVFRGKVPEDRPCFLIAYQNGNIQLMCNENSSKNVSIIRLPSTIIISAQWSPDGSTFAVAGQQTDLPESQKNVLHFISAYGMRLQIIRLAAGNFAGIAWESTGLRIGALIDTNIFLVVIKYPYKWAYCSQTLVYSYTCPDTLQEVLVFYETKMEVKTKRYLHNVSCIKAFGDYCVVIFRTEELRGAYTMQLCDSIGTPVDTQSTHVQPDFVAMNNSVVVVANLDCFTVWHFTLPRKAAMEGYRQPPKELNNLIYYLDQNQVYSGPEDPSESRRPNKNLDNICSICAGPNFFLIGRDSGAVHRFSLPEVEQQAVFKAGLPPAILMSINFLRSIQAKLYSLVPGFEKKEVWSVEWDTEKDDTLAIMEKQRLMVIRGTETEEPVLHSGRICSFKDLVVRTVLLDEVFKDHEHVNKSFFVNIEIKILKTIKELLDAGKINDAIVLIEKNKHPKLWSILATAALKRLDFKTAEHAFVKLQDYGGIQFLKKLQNIQSEAMKKAEVSVFLGDLDLAEKIYFDNDRRDLTIDMLKKMHDWFRIQQVLQTSTGPGDDILIQQVWKHVGDYYMERQKWQSAAKYYEHSQNHAELARCYLMMDDFARMETLSQQLPDGSEVLKQLAEIFTNYGLCEQAVDCYLRSNKISEAFETCIKLNHRCAESAQQLCLPIVGSKSKNLAVAQLYRKAANYLQAARIVFEVADDEHAKQAPPPRLKKLYVMGGLLVEEFHEQSQQKLVKSKGEKHANASTALEGLLNEDQILSMDDSKLIDTAWRGAEAYHFFMLAHKQLYNDNFDAAMKTSLTLAEYDDILDPMDVYSLLGLSSFLAECYELAMQIFLKHPPKDDHPTKVECTNCDKPITDYTVVCPNLSCDTRFPVCIASGRPLYDFQFWLCPSCKHRAYEQEMQEQQFCPLCHFMVDK</sequence>
<keyword evidence="7" id="KW-0206">Cytoskeleton</keyword>
<feature type="domain" description="IFT121-like TPR repeats" evidence="13">
    <location>
        <begin position="1114"/>
        <end position="1183"/>
    </location>
</feature>
<dbReference type="GO" id="GO:0035721">
    <property type="term" value="P:intraciliary retrograde transport"/>
    <property type="evidence" value="ECO:0007669"/>
    <property type="project" value="TreeGrafter"/>
</dbReference>
<evidence type="ECO:0000259" key="10">
    <source>
        <dbReference type="Pfam" id="PF23387"/>
    </source>
</evidence>
<dbReference type="GO" id="GO:0061512">
    <property type="term" value="P:protein localization to cilium"/>
    <property type="evidence" value="ECO:0007669"/>
    <property type="project" value="TreeGrafter"/>
</dbReference>
<accession>A0A915DAE9</accession>
<evidence type="ECO:0000313" key="15">
    <source>
        <dbReference type="WBParaSite" id="jg17557.2"/>
    </source>
</evidence>
<dbReference type="SUPFAM" id="SSF50978">
    <property type="entry name" value="WD40 repeat-like"/>
    <property type="match status" value="1"/>
</dbReference>
<feature type="domain" description="IFT121 second beta-propeller" evidence="11">
    <location>
        <begin position="693"/>
        <end position="771"/>
    </location>
</feature>
<dbReference type="SUPFAM" id="SSF48452">
    <property type="entry name" value="TPR-like"/>
    <property type="match status" value="1"/>
</dbReference>
<dbReference type="Pfam" id="PF23387">
    <property type="entry name" value="TPR_IFT80_172"/>
    <property type="match status" value="1"/>
</dbReference>
<keyword evidence="5" id="KW-0970">Cilium biogenesis/degradation</keyword>
<dbReference type="InterPro" id="IPR056170">
    <property type="entry name" value="Znf_IFT121-like"/>
</dbReference>
<keyword evidence="14" id="KW-1185">Reference proteome</keyword>
<dbReference type="InterPro" id="IPR056157">
    <property type="entry name" value="TPR_IFT80_172_dom"/>
</dbReference>
<feature type="domain" description="IFT80/172/WDR35 TPR" evidence="10">
    <location>
        <begin position="802"/>
        <end position="893"/>
    </location>
</feature>
<dbReference type="InterPro" id="IPR001680">
    <property type="entry name" value="WD40_rpt"/>
</dbReference>
<name>A0A915DAE9_9BILA</name>
<dbReference type="InterPro" id="IPR039857">
    <property type="entry name" value="Ift122/121"/>
</dbReference>
<dbReference type="InterPro" id="IPR056159">
    <property type="entry name" value="Beta-prop_IFT121_TULP_N"/>
</dbReference>
<keyword evidence="4" id="KW-0677">Repeat</keyword>
<feature type="domain" description="IFT121-like zinc finger" evidence="9">
    <location>
        <begin position="1220"/>
        <end position="1262"/>
    </location>
</feature>
<dbReference type="Pfam" id="PF23390">
    <property type="entry name" value="Beta-prop_WDR35_2nd"/>
    <property type="match status" value="2"/>
</dbReference>
<evidence type="ECO:0000259" key="12">
    <source>
        <dbReference type="Pfam" id="PF24797"/>
    </source>
</evidence>
<evidence type="ECO:0000256" key="7">
    <source>
        <dbReference type="ARBA" id="ARBA00023212"/>
    </source>
</evidence>
<feature type="domain" description="IFT121/TULP4 N-terminal" evidence="12">
    <location>
        <begin position="99"/>
        <end position="317"/>
    </location>
</feature>
<dbReference type="SMART" id="SM00320">
    <property type="entry name" value="WD40"/>
    <property type="match status" value="5"/>
</dbReference>
<evidence type="ECO:0000259" key="9">
    <source>
        <dbReference type="Pfam" id="PF23145"/>
    </source>
</evidence>
<keyword evidence="3" id="KW-0853">WD repeat</keyword>
<evidence type="ECO:0000256" key="5">
    <source>
        <dbReference type="ARBA" id="ARBA00022794"/>
    </source>
</evidence>
<dbReference type="GO" id="GO:0097730">
    <property type="term" value="C:non-motile cilium"/>
    <property type="evidence" value="ECO:0007669"/>
    <property type="project" value="TreeGrafter"/>
</dbReference>
<evidence type="ECO:0000256" key="3">
    <source>
        <dbReference type="ARBA" id="ARBA00022574"/>
    </source>
</evidence>
<feature type="domain" description="IFT121 second beta-propeller" evidence="11">
    <location>
        <begin position="477"/>
        <end position="674"/>
    </location>
</feature>
<reference evidence="15" key="1">
    <citation type="submission" date="2022-11" db="UniProtKB">
        <authorList>
            <consortium name="WormBaseParasite"/>
        </authorList>
    </citation>
    <scope>IDENTIFICATION</scope>
</reference>
<evidence type="ECO:0000256" key="2">
    <source>
        <dbReference type="ARBA" id="ARBA00022490"/>
    </source>
</evidence>
<dbReference type="GO" id="GO:0030991">
    <property type="term" value="C:intraciliary transport particle A"/>
    <property type="evidence" value="ECO:0007669"/>
    <property type="project" value="TreeGrafter"/>
</dbReference>
<dbReference type="PIRSF" id="PIRSF037536">
    <property type="entry name" value="WD_repeat_p35"/>
    <property type="match status" value="1"/>
</dbReference>
<protein>
    <submittedName>
        <fullName evidence="15">Anaphase-promoting complex subunit 4-like WD40 domain-containing protein</fullName>
    </submittedName>
</protein>
<keyword evidence="6" id="KW-0969">Cilium</keyword>
<dbReference type="PANTHER" id="PTHR12764">
    <property type="entry name" value="WD REPEAT DOMAIN-RELATED"/>
    <property type="match status" value="1"/>
</dbReference>
<dbReference type="InterPro" id="IPR056158">
    <property type="entry name" value="Beta-prop_IFT121_2nd"/>
</dbReference>
<evidence type="ECO:0000256" key="6">
    <source>
        <dbReference type="ARBA" id="ARBA00023069"/>
    </source>
</evidence>
<dbReference type="Gene3D" id="2.130.10.10">
    <property type="entry name" value="YVTN repeat-like/Quinoprotein amine dehydrogenase"/>
    <property type="match status" value="1"/>
</dbReference>
<dbReference type="Gene3D" id="1.25.40.470">
    <property type="match status" value="2"/>
</dbReference>
<evidence type="ECO:0000256" key="4">
    <source>
        <dbReference type="ARBA" id="ARBA00022737"/>
    </source>
</evidence>
<dbReference type="InterPro" id="IPR057979">
    <property type="entry name" value="TPR_IFT121"/>
</dbReference>
<organism evidence="14 15">
    <name type="scientific">Ditylenchus dipsaci</name>
    <dbReference type="NCBI Taxonomy" id="166011"/>
    <lineage>
        <taxon>Eukaryota</taxon>
        <taxon>Metazoa</taxon>
        <taxon>Ecdysozoa</taxon>
        <taxon>Nematoda</taxon>
        <taxon>Chromadorea</taxon>
        <taxon>Rhabditida</taxon>
        <taxon>Tylenchina</taxon>
        <taxon>Tylenchomorpha</taxon>
        <taxon>Sphaerularioidea</taxon>
        <taxon>Anguinidae</taxon>
        <taxon>Anguininae</taxon>
        <taxon>Ditylenchus</taxon>
    </lineage>
</organism>
<dbReference type="AlphaFoldDB" id="A0A915DAE9"/>
<dbReference type="PANTHER" id="PTHR12764:SF5">
    <property type="entry name" value="LD29485P"/>
    <property type="match status" value="1"/>
</dbReference>
<dbReference type="InterPro" id="IPR011990">
    <property type="entry name" value="TPR-like_helical_dom_sf"/>
</dbReference>
<dbReference type="InterPro" id="IPR036322">
    <property type="entry name" value="WD40_repeat_dom_sf"/>
</dbReference>
<evidence type="ECO:0000313" key="14">
    <source>
        <dbReference type="Proteomes" id="UP000887574"/>
    </source>
</evidence>
<dbReference type="GO" id="GO:1905515">
    <property type="term" value="P:non-motile cilium assembly"/>
    <property type="evidence" value="ECO:0007669"/>
    <property type="project" value="TreeGrafter"/>
</dbReference>
<dbReference type="InterPro" id="IPR017233">
    <property type="entry name" value="WDR35"/>
</dbReference>
<dbReference type="InterPro" id="IPR015943">
    <property type="entry name" value="WD40/YVTN_repeat-like_dom_sf"/>
</dbReference>
<dbReference type="WBParaSite" id="jg17557.2">
    <property type="protein sequence ID" value="jg17557.2"/>
    <property type="gene ID" value="jg17557"/>
</dbReference>
<evidence type="ECO:0000256" key="1">
    <source>
        <dbReference type="ARBA" id="ARBA00004120"/>
    </source>
</evidence>
<dbReference type="Pfam" id="PF25768">
    <property type="entry name" value="TPR_IFT121"/>
    <property type="match status" value="1"/>
</dbReference>
<evidence type="ECO:0000259" key="11">
    <source>
        <dbReference type="Pfam" id="PF23390"/>
    </source>
</evidence>
<proteinExistence type="predicted"/>